<dbReference type="AlphaFoldDB" id="A0A484LBL0"/>
<proteinExistence type="predicted"/>
<gene>
    <name evidence="1" type="ORF">CCAM_LOCUS15427</name>
</gene>
<reference evidence="1 2" key="1">
    <citation type="submission" date="2018-04" db="EMBL/GenBank/DDBJ databases">
        <authorList>
            <person name="Vogel A."/>
        </authorList>
    </citation>
    <scope>NUCLEOTIDE SEQUENCE [LARGE SCALE GENOMIC DNA]</scope>
</reference>
<dbReference type="EMBL" id="OOIL02001236">
    <property type="protein sequence ID" value="VFQ73651.1"/>
    <property type="molecule type" value="Genomic_DNA"/>
</dbReference>
<evidence type="ECO:0000313" key="1">
    <source>
        <dbReference type="EMBL" id="VFQ73651.1"/>
    </source>
</evidence>
<accession>A0A484LBL0</accession>
<keyword evidence="2" id="KW-1185">Reference proteome</keyword>
<name>A0A484LBL0_9ASTE</name>
<protein>
    <submittedName>
        <fullName evidence="1">Uncharacterized protein</fullName>
    </submittedName>
</protein>
<evidence type="ECO:0000313" key="2">
    <source>
        <dbReference type="Proteomes" id="UP000595140"/>
    </source>
</evidence>
<sequence>MTESIDTVGTHHSIQSDSAVKIPVVALISPTSFRLYQVLKVFSLYEVPKEVFKLYQLQKFQKSKVDEYSGTEFVLSNVQAP</sequence>
<organism evidence="1 2">
    <name type="scientific">Cuscuta campestris</name>
    <dbReference type="NCBI Taxonomy" id="132261"/>
    <lineage>
        <taxon>Eukaryota</taxon>
        <taxon>Viridiplantae</taxon>
        <taxon>Streptophyta</taxon>
        <taxon>Embryophyta</taxon>
        <taxon>Tracheophyta</taxon>
        <taxon>Spermatophyta</taxon>
        <taxon>Magnoliopsida</taxon>
        <taxon>eudicotyledons</taxon>
        <taxon>Gunneridae</taxon>
        <taxon>Pentapetalae</taxon>
        <taxon>asterids</taxon>
        <taxon>lamiids</taxon>
        <taxon>Solanales</taxon>
        <taxon>Convolvulaceae</taxon>
        <taxon>Cuscuteae</taxon>
        <taxon>Cuscuta</taxon>
        <taxon>Cuscuta subgen. Grammica</taxon>
        <taxon>Cuscuta sect. Cleistogrammica</taxon>
    </lineage>
</organism>
<dbReference type="Proteomes" id="UP000595140">
    <property type="component" value="Unassembled WGS sequence"/>
</dbReference>